<dbReference type="VEuPathDB" id="ToxoDB:ETH_00041675"/>
<accession>U6KVL8</accession>
<name>U6KVL8_EIMTE</name>
<feature type="non-terminal residue" evidence="1">
    <location>
        <position position="64"/>
    </location>
</feature>
<dbReference type="AlphaFoldDB" id="U6KVL8"/>
<evidence type="ECO:0000313" key="2">
    <source>
        <dbReference type="Proteomes" id="UP000030747"/>
    </source>
</evidence>
<keyword evidence="2" id="KW-1185">Reference proteome</keyword>
<reference evidence="1" key="2">
    <citation type="submission" date="2013-10" db="EMBL/GenBank/DDBJ databases">
        <authorList>
            <person name="Aslett M."/>
        </authorList>
    </citation>
    <scope>NUCLEOTIDE SEQUENCE [LARGE SCALE GENOMIC DNA]</scope>
    <source>
        <strain evidence="1">Houghton</strain>
    </source>
</reference>
<organism evidence="1 2">
    <name type="scientific">Eimeria tenella</name>
    <name type="common">Coccidian parasite</name>
    <dbReference type="NCBI Taxonomy" id="5802"/>
    <lineage>
        <taxon>Eukaryota</taxon>
        <taxon>Sar</taxon>
        <taxon>Alveolata</taxon>
        <taxon>Apicomplexa</taxon>
        <taxon>Conoidasida</taxon>
        <taxon>Coccidia</taxon>
        <taxon>Eucoccidiorida</taxon>
        <taxon>Eimeriorina</taxon>
        <taxon>Eimeriidae</taxon>
        <taxon>Eimeria</taxon>
    </lineage>
</organism>
<dbReference type="EMBL" id="HG675412">
    <property type="protein sequence ID" value="CDJ40958.1"/>
    <property type="molecule type" value="Genomic_DNA"/>
</dbReference>
<proteinExistence type="predicted"/>
<dbReference type="GeneID" id="25257375"/>
<dbReference type="Proteomes" id="UP000030747">
    <property type="component" value="Unassembled WGS sequence"/>
</dbReference>
<sequence length="64" mass="6589">MKHGFGYVSGFAAAQVRRMVQSPAAAAAAAAAVAAAALSPLLQRSKPCSTPTRPCESELWKSLT</sequence>
<gene>
    <name evidence="1" type="ORF">ETH_00041675</name>
</gene>
<protein>
    <submittedName>
        <fullName evidence="1">Uncharacterized protein</fullName>
    </submittedName>
</protein>
<evidence type="ECO:0000313" key="1">
    <source>
        <dbReference type="EMBL" id="CDJ40958.1"/>
    </source>
</evidence>
<dbReference type="RefSeq" id="XP_013231708.1">
    <property type="nucleotide sequence ID" value="XM_013376254.1"/>
</dbReference>
<reference evidence="1" key="1">
    <citation type="submission" date="2013-10" db="EMBL/GenBank/DDBJ databases">
        <title>Genomic analysis of the causative agents of coccidiosis in chickens.</title>
        <authorList>
            <person name="Reid A.J."/>
            <person name="Blake D."/>
            <person name="Billington K."/>
            <person name="Browne H."/>
            <person name="Dunn M."/>
            <person name="Hung S."/>
            <person name="Kawahara F."/>
            <person name="Miranda-Saavedra D."/>
            <person name="Mourier T."/>
            <person name="Nagra H."/>
            <person name="Otto T.D."/>
            <person name="Rawlings N."/>
            <person name="Sanchez A."/>
            <person name="Sanders M."/>
            <person name="Subramaniam C."/>
            <person name="Tay Y."/>
            <person name="Dear P."/>
            <person name="Doerig C."/>
            <person name="Gruber A."/>
            <person name="Parkinson J."/>
            <person name="Shirley M."/>
            <person name="Wan K.L."/>
            <person name="Berriman M."/>
            <person name="Tomley F."/>
            <person name="Pain A."/>
        </authorList>
    </citation>
    <scope>NUCLEOTIDE SEQUENCE [LARGE SCALE GENOMIC DNA]</scope>
    <source>
        <strain evidence="1">Houghton</strain>
    </source>
</reference>